<dbReference type="PANTHER" id="PTHR28441">
    <property type="entry name" value="PROTEIN FAM91A1"/>
    <property type="match status" value="1"/>
</dbReference>
<name>A0A0N4VJ73_ENTVE</name>
<evidence type="ECO:0000259" key="4">
    <source>
        <dbReference type="Pfam" id="PF14648"/>
    </source>
</evidence>
<feature type="domain" description="FAM91 N-terminal" evidence="3">
    <location>
        <begin position="13"/>
        <end position="316"/>
    </location>
</feature>
<proteinExistence type="inferred from homology"/>
<feature type="region of interest" description="Disordered" evidence="2">
    <location>
        <begin position="338"/>
        <end position="362"/>
    </location>
</feature>
<dbReference type="Pfam" id="PF14648">
    <property type="entry name" value="FAM91_C"/>
    <property type="match status" value="3"/>
</dbReference>
<dbReference type="EMBL" id="UXUI01010642">
    <property type="protein sequence ID" value="VDD95468.1"/>
    <property type="molecule type" value="Genomic_DNA"/>
</dbReference>
<feature type="domain" description="FAM91 C-terminal" evidence="4">
    <location>
        <begin position="574"/>
        <end position="667"/>
    </location>
</feature>
<evidence type="ECO:0000313" key="5">
    <source>
        <dbReference type="EMBL" id="VDD95468.1"/>
    </source>
</evidence>
<dbReference type="InterPro" id="IPR028091">
    <property type="entry name" value="FAM91_N_dom"/>
</dbReference>
<evidence type="ECO:0000256" key="1">
    <source>
        <dbReference type="ARBA" id="ARBA00010319"/>
    </source>
</evidence>
<dbReference type="Proteomes" id="UP000274131">
    <property type="component" value="Unassembled WGS sequence"/>
</dbReference>
<reference evidence="7" key="1">
    <citation type="submission" date="2017-02" db="UniProtKB">
        <authorList>
            <consortium name="WormBaseParasite"/>
        </authorList>
    </citation>
    <scope>IDENTIFICATION</scope>
</reference>
<comment type="similarity">
    <text evidence="1">Belongs to the FAM91 family.</text>
</comment>
<dbReference type="OrthoDB" id="275996at2759"/>
<dbReference type="STRING" id="51028.A0A0N4VJ73"/>
<feature type="domain" description="FAM91 C-terminal" evidence="4">
    <location>
        <begin position="489"/>
        <end position="565"/>
    </location>
</feature>
<evidence type="ECO:0000313" key="6">
    <source>
        <dbReference type="Proteomes" id="UP000274131"/>
    </source>
</evidence>
<accession>A0A0N4VJ73</accession>
<reference evidence="5 6" key="2">
    <citation type="submission" date="2018-10" db="EMBL/GenBank/DDBJ databases">
        <authorList>
            <consortium name="Pathogen Informatics"/>
        </authorList>
    </citation>
    <scope>NUCLEOTIDE SEQUENCE [LARGE SCALE GENOMIC DNA]</scope>
</reference>
<dbReference type="InterPro" id="IPR028097">
    <property type="entry name" value="FAM91_C_dom"/>
</dbReference>
<dbReference type="WBParaSite" id="EVEC_0001089401-mRNA-1">
    <property type="protein sequence ID" value="EVEC_0001089401-mRNA-1"/>
    <property type="gene ID" value="EVEC_0001089401"/>
</dbReference>
<organism evidence="7">
    <name type="scientific">Enterobius vermicularis</name>
    <name type="common">Human pinworm</name>
    <dbReference type="NCBI Taxonomy" id="51028"/>
    <lineage>
        <taxon>Eukaryota</taxon>
        <taxon>Metazoa</taxon>
        <taxon>Ecdysozoa</taxon>
        <taxon>Nematoda</taxon>
        <taxon>Chromadorea</taxon>
        <taxon>Rhabditida</taxon>
        <taxon>Spirurina</taxon>
        <taxon>Oxyuridomorpha</taxon>
        <taxon>Oxyuroidea</taxon>
        <taxon>Oxyuridae</taxon>
        <taxon>Enterobius</taxon>
    </lineage>
</organism>
<protein>
    <submittedName>
        <fullName evidence="7">Protein FAM91A1</fullName>
    </submittedName>
</protein>
<feature type="domain" description="FAM91 C-terminal" evidence="4">
    <location>
        <begin position="378"/>
        <end position="478"/>
    </location>
</feature>
<gene>
    <name evidence="5" type="ORF">EVEC_LOCUS10219</name>
</gene>
<dbReference type="PANTHER" id="PTHR28441:SF2">
    <property type="entry name" value="PROTEIN FAM91A1"/>
    <property type="match status" value="1"/>
</dbReference>
<evidence type="ECO:0000313" key="7">
    <source>
        <dbReference type="WBParaSite" id="EVEC_0001089401-mRNA-1"/>
    </source>
</evidence>
<keyword evidence="6" id="KW-1185">Reference proteome</keyword>
<evidence type="ECO:0000259" key="3">
    <source>
        <dbReference type="Pfam" id="PF14647"/>
    </source>
</evidence>
<sequence>MIRFNIEDVEQFIRQNVLWSKLPEEVRIVLGSSQREYDKLVLEYSIKNQLRYKGNIVRHVKRNEEQYYDIMLKYSETHLMLYPYHLQDIVVCGLRMTPFNYYMNIVMGLMTAEKSYDSLPNFTAADTMRLLGIGRNQYIELMNQNRCNKRLFRRNKTIRELLPSKPVQIPIEPWWLICSGNILESDAKQLSKDEKDVLDMLIDEGPQLAGTLDVNLVQSLYNRGLAYIDVPVYDGDFIFVPTLDGFVMNRVLGDYFENLLYQIFVAIDEQTTVKELSEMLNIDLALVKNAVSVFCRLGFAKKRVTGLENLALHVTWTSMTTSISTGWGELSTSLVSPCGADEEDDSEFGTAETSSSSNNLAASLSPPINTPLSATETVKRIAFLFDSTLTAFLMMGNLSASLKNHAVTLFEVGKLSDEALDSFIEELQNVKLFVEGEAQRYSEHAQMLLLMIRALREDSELDLIRGESLWSLDHATQVTHIYNFFCWDVCTSWFRLYLYKVLCAGPISMYIPKGTRVSELPHAFWKSKRLLLNTAAHEPVIVSVHSCLASLNDTLQTHAVFLQASHSALFFFFENFSQHPSVQKLRELLSLNVLCGYVILIKRRFAALPKTDETLIKKVPSYRRGMNGDETFSDFLVLDCVFGIPLFDEPLSRIICQRIKSTSLFAPKKYLDFCFSSLVSDDSYRWLPPTQPLLFDGSNISVYTFP</sequence>
<dbReference type="Pfam" id="PF14647">
    <property type="entry name" value="FAM91_N"/>
    <property type="match status" value="1"/>
</dbReference>
<dbReference type="InterPro" id="IPR039199">
    <property type="entry name" value="FAM91"/>
</dbReference>
<dbReference type="AlphaFoldDB" id="A0A0N4VJ73"/>
<evidence type="ECO:0000256" key="2">
    <source>
        <dbReference type="SAM" id="MobiDB-lite"/>
    </source>
</evidence>